<proteinExistence type="predicted"/>
<name>A0ABR3GM58_9PEZI</name>
<dbReference type="EMBL" id="JBBBZM010000040">
    <property type="protein sequence ID" value="KAL0637005.1"/>
    <property type="molecule type" value="Genomic_DNA"/>
</dbReference>
<gene>
    <name evidence="1" type="ORF">Q9L58_003987</name>
</gene>
<reference evidence="1 2" key="1">
    <citation type="submission" date="2024-02" db="EMBL/GenBank/DDBJ databases">
        <title>Discinaceae phylogenomics.</title>
        <authorList>
            <person name="Dirks A.C."/>
            <person name="James T.Y."/>
        </authorList>
    </citation>
    <scope>NUCLEOTIDE SEQUENCE [LARGE SCALE GENOMIC DNA]</scope>
    <source>
        <strain evidence="1 2">ACD0624</strain>
    </source>
</reference>
<keyword evidence="2" id="KW-1185">Reference proteome</keyword>
<dbReference type="PANTHER" id="PTHR38699:SF1">
    <property type="entry name" value="MITOPHAGY RECEPTOR ATG43"/>
    <property type="match status" value="1"/>
</dbReference>
<comment type="caution">
    <text evidence="1">The sequence shown here is derived from an EMBL/GenBank/DDBJ whole genome shotgun (WGS) entry which is preliminary data.</text>
</comment>
<accession>A0ABR3GM58</accession>
<dbReference type="PANTHER" id="PTHR38699">
    <property type="entry name" value="CHROMOSOME 1, WHOLE GENOME SHOTGUN SEQUENCE"/>
    <property type="match status" value="1"/>
</dbReference>
<protein>
    <submittedName>
        <fullName evidence="1">Uncharacterized protein</fullName>
    </submittedName>
</protein>
<dbReference type="Proteomes" id="UP001447188">
    <property type="component" value="Unassembled WGS sequence"/>
</dbReference>
<dbReference type="InterPro" id="IPR013898">
    <property type="entry name" value="Atg43"/>
</dbReference>
<dbReference type="Pfam" id="PF08589">
    <property type="entry name" value="ATG43"/>
    <property type="match status" value="1"/>
</dbReference>
<sequence>MSDILPLAAETLIQDTHTTRPLSPSRDIALPTAADTRIHDDYLGIDDSDASDNADTCSAHSISSSVVNYEPERRLRKQLPQLPDLRFEQSYLASIASAQGVWWKIALITLKDQVMMPLMQGVLYNLLVAGWKVWNRGARFSGAGVGGR</sequence>
<organism evidence="1 2">
    <name type="scientific">Discina gigas</name>
    <dbReference type="NCBI Taxonomy" id="1032678"/>
    <lineage>
        <taxon>Eukaryota</taxon>
        <taxon>Fungi</taxon>
        <taxon>Dikarya</taxon>
        <taxon>Ascomycota</taxon>
        <taxon>Pezizomycotina</taxon>
        <taxon>Pezizomycetes</taxon>
        <taxon>Pezizales</taxon>
        <taxon>Discinaceae</taxon>
        <taxon>Discina</taxon>
    </lineage>
</organism>
<evidence type="ECO:0000313" key="1">
    <source>
        <dbReference type="EMBL" id="KAL0637005.1"/>
    </source>
</evidence>
<evidence type="ECO:0000313" key="2">
    <source>
        <dbReference type="Proteomes" id="UP001447188"/>
    </source>
</evidence>